<proteinExistence type="inferred from homology"/>
<comment type="similarity">
    <text evidence="9">Belongs to the glycosyltransferase 9 family.</text>
</comment>
<dbReference type="InterPro" id="IPR051199">
    <property type="entry name" value="LPS_LOS_Heptosyltrfase"/>
</dbReference>
<comment type="pathway">
    <text evidence="2">Bacterial outer membrane biogenesis; LPS core biosynthesis.</text>
</comment>
<dbReference type="GO" id="GO:0005886">
    <property type="term" value="C:plasma membrane"/>
    <property type="evidence" value="ECO:0007669"/>
    <property type="project" value="UniProtKB-SubCell"/>
</dbReference>
<keyword evidence="6 14" id="KW-0808">Transferase</keyword>
<evidence type="ECO:0000256" key="11">
    <source>
        <dbReference type="ARBA" id="ARBA00044190"/>
    </source>
</evidence>
<keyword evidence="4" id="KW-0997">Cell inner membrane</keyword>
<gene>
    <name evidence="14" type="primary">waaC</name>
    <name evidence="14" type="ORF">CAV_0404</name>
</gene>
<keyword evidence="8" id="KW-0472">Membrane</keyword>
<name>A0A222MWC9_9BACT</name>
<evidence type="ECO:0000256" key="6">
    <source>
        <dbReference type="ARBA" id="ARBA00022679"/>
    </source>
</evidence>
<reference evidence="14" key="1">
    <citation type="submission" date="2017-07" db="EMBL/GenBank/DDBJ databases">
        <title>Analysis of two Campylobacter avium genomes and identification of a novel hippuricase gene.</title>
        <authorList>
            <person name="Miller W.G."/>
            <person name="Chapman M.H."/>
            <person name="Yee E."/>
            <person name="Revez J."/>
            <person name="Bono J.L."/>
            <person name="Rossi M."/>
        </authorList>
    </citation>
    <scope>NUCLEOTIDE SEQUENCE [LARGE SCALE GENOMIC DNA]</scope>
    <source>
        <strain evidence="14">LMG 24591</strain>
    </source>
</reference>
<comment type="catalytic activity">
    <reaction evidence="13">
        <text>an alpha-Kdo-(2-&gt;4)-alpha-Kdo-(2-&gt;6)-lipid A + ADP-L-glycero-beta-D-manno-heptose = an L-alpha-D-Hep-(1-&gt;5)-[alpha-Kdo-(2-&gt;4)]-alpha-Kdo-(2-&gt;6)-lipid A + ADP + H(+)</text>
        <dbReference type="Rhea" id="RHEA:74067"/>
        <dbReference type="ChEBI" id="CHEBI:15378"/>
        <dbReference type="ChEBI" id="CHEBI:61506"/>
        <dbReference type="ChEBI" id="CHEBI:176431"/>
        <dbReference type="ChEBI" id="CHEBI:193068"/>
        <dbReference type="ChEBI" id="CHEBI:456216"/>
        <dbReference type="EC" id="2.4.99.23"/>
    </reaction>
</comment>
<dbReference type="EMBL" id="CP022347">
    <property type="protein sequence ID" value="ASQ30071.1"/>
    <property type="molecule type" value="Genomic_DNA"/>
</dbReference>
<evidence type="ECO:0000313" key="14">
    <source>
        <dbReference type="EMBL" id="ASQ30071.1"/>
    </source>
</evidence>
<evidence type="ECO:0000256" key="9">
    <source>
        <dbReference type="ARBA" id="ARBA00043995"/>
    </source>
</evidence>
<dbReference type="GO" id="GO:0005829">
    <property type="term" value="C:cytosol"/>
    <property type="evidence" value="ECO:0007669"/>
    <property type="project" value="TreeGrafter"/>
</dbReference>
<evidence type="ECO:0000256" key="1">
    <source>
        <dbReference type="ARBA" id="ARBA00004515"/>
    </source>
</evidence>
<dbReference type="RefSeq" id="WP_094324858.1">
    <property type="nucleotide sequence ID" value="NZ_CP022347.1"/>
</dbReference>
<dbReference type="Proteomes" id="UP000201169">
    <property type="component" value="Chromosome"/>
</dbReference>
<keyword evidence="7" id="KW-0448">Lipopolysaccharide biosynthesis</keyword>
<dbReference type="GO" id="GO:0008713">
    <property type="term" value="F:ADP-heptose-lipopolysaccharide heptosyltransferase activity"/>
    <property type="evidence" value="ECO:0007669"/>
    <property type="project" value="TreeGrafter"/>
</dbReference>
<evidence type="ECO:0000313" key="15">
    <source>
        <dbReference type="Proteomes" id="UP000201169"/>
    </source>
</evidence>
<dbReference type="Gene3D" id="3.40.50.2000">
    <property type="entry name" value="Glycogen Phosphorylase B"/>
    <property type="match status" value="2"/>
</dbReference>
<evidence type="ECO:0000256" key="12">
    <source>
        <dbReference type="ARBA" id="ARBA00044330"/>
    </source>
</evidence>
<sequence length="339" mass="39110">MKIAIIRLSALGDIIQSTIILQVIKEHFKGAKIHYFIDERFKDLLFNHPLIDELFTLPLKDKKILKSLKIALKARKNKYDLVIDMQGLIKSALLSKILSSKNYGFDKDSIRESFASAFYTHKVNISYNENIYIRNLSLLCFALNLNFDKKSFLLDKKPSFFSDERLEKSLIKELNLSEKFFLIHCGSSVENKIYPKEKMAKLCKNLASTYKDYELLLCFGSEKEKNYAQFVLETCKKENVKICKKLSLQELICLTNLSSFVLGNDSGPTHLAFALNKPSLSIFGATPSKRNAYETNINFTIDTGKEIDAKKLDKNDFCIRDIDENEIFKKIRNFLDEKK</sequence>
<evidence type="ECO:0000256" key="3">
    <source>
        <dbReference type="ARBA" id="ARBA00022475"/>
    </source>
</evidence>
<dbReference type="AlphaFoldDB" id="A0A222MWC9"/>
<evidence type="ECO:0000256" key="4">
    <source>
        <dbReference type="ARBA" id="ARBA00022519"/>
    </source>
</evidence>
<evidence type="ECO:0000256" key="7">
    <source>
        <dbReference type="ARBA" id="ARBA00022985"/>
    </source>
</evidence>
<dbReference type="InterPro" id="IPR002201">
    <property type="entry name" value="Glyco_trans_9"/>
</dbReference>
<evidence type="ECO:0000256" key="8">
    <source>
        <dbReference type="ARBA" id="ARBA00023136"/>
    </source>
</evidence>
<dbReference type="PANTHER" id="PTHR30160">
    <property type="entry name" value="TETRAACYLDISACCHARIDE 4'-KINASE-RELATED"/>
    <property type="match status" value="1"/>
</dbReference>
<evidence type="ECO:0000256" key="2">
    <source>
        <dbReference type="ARBA" id="ARBA00004713"/>
    </source>
</evidence>
<organism evidence="14 15">
    <name type="scientific">Campylobacter avium LMG 24591</name>
    <dbReference type="NCBI Taxonomy" id="522484"/>
    <lineage>
        <taxon>Bacteria</taxon>
        <taxon>Pseudomonadati</taxon>
        <taxon>Campylobacterota</taxon>
        <taxon>Epsilonproteobacteria</taxon>
        <taxon>Campylobacterales</taxon>
        <taxon>Campylobacteraceae</taxon>
        <taxon>Campylobacter</taxon>
    </lineage>
</organism>
<accession>A0A222MWC9</accession>
<dbReference type="OrthoDB" id="9760688at2"/>
<keyword evidence="3" id="KW-1003">Cell membrane</keyword>
<dbReference type="InterPro" id="IPR011908">
    <property type="entry name" value="LipoPS_heptosylTferase-I"/>
</dbReference>
<evidence type="ECO:0000256" key="10">
    <source>
        <dbReference type="ARBA" id="ARBA00044041"/>
    </source>
</evidence>
<dbReference type="KEGG" id="cavi:CAV_0404"/>
<dbReference type="SUPFAM" id="SSF53756">
    <property type="entry name" value="UDP-Glycosyltransferase/glycogen phosphorylase"/>
    <property type="match status" value="1"/>
</dbReference>
<dbReference type="Pfam" id="PF01075">
    <property type="entry name" value="Glyco_transf_9"/>
    <property type="match status" value="1"/>
</dbReference>
<keyword evidence="15" id="KW-1185">Reference proteome</keyword>
<comment type="subcellular location">
    <subcellularLocation>
        <location evidence="1">Cell inner membrane</location>
        <topology evidence="1">Peripheral membrane protein</topology>
        <orientation evidence="1">Cytoplasmic side</orientation>
    </subcellularLocation>
</comment>
<dbReference type="EC" id="2.4.99.23" evidence="10"/>
<evidence type="ECO:0000256" key="5">
    <source>
        <dbReference type="ARBA" id="ARBA00022676"/>
    </source>
</evidence>
<protein>
    <recommendedName>
        <fullName evidence="11">Lipopolysaccharide heptosyltransferase 1</fullName>
        <ecNumber evidence="10">2.4.99.23</ecNumber>
    </recommendedName>
    <alternativeName>
        <fullName evidence="12">ADP-heptose:lipopolysaccharide heptosyltransferase I</fullName>
    </alternativeName>
</protein>
<dbReference type="PANTHER" id="PTHR30160:SF19">
    <property type="entry name" value="LIPOPOLYSACCHARIDE HEPTOSYLTRANSFERASE 1"/>
    <property type="match status" value="1"/>
</dbReference>
<dbReference type="GO" id="GO:0009244">
    <property type="term" value="P:lipopolysaccharide core region biosynthetic process"/>
    <property type="evidence" value="ECO:0007669"/>
    <property type="project" value="InterPro"/>
</dbReference>
<dbReference type="CDD" id="cd03789">
    <property type="entry name" value="GT9_LPS_heptosyltransferase"/>
    <property type="match status" value="1"/>
</dbReference>
<evidence type="ECO:0000256" key="13">
    <source>
        <dbReference type="ARBA" id="ARBA00049201"/>
    </source>
</evidence>
<dbReference type="NCBIfam" id="TIGR02193">
    <property type="entry name" value="heptsyl_trn_I"/>
    <property type="match status" value="1"/>
</dbReference>
<keyword evidence="5 14" id="KW-0328">Glycosyltransferase</keyword>